<evidence type="ECO:0000256" key="1">
    <source>
        <dbReference type="ARBA" id="ARBA00002978"/>
    </source>
</evidence>
<dbReference type="AlphaFoldDB" id="A0A165YHZ7"/>
<evidence type="ECO:0000256" key="3">
    <source>
        <dbReference type="ARBA" id="ARBA00008640"/>
    </source>
</evidence>
<evidence type="ECO:0000256" key="11">
    <source>
        <dbReference type="SAM" id="Phobius"/>
    </source>
</evidence>
<evidence type="ECO:0000256" key="10">
    <source>
        <dbReference type="SAM" id="MobiDB-lite"/>
    </source>
</evidence>
<dbReference type="Proteomes" id="UP000076532">
    <property type="component" value="Unassembled WGS sequence"/>
</dbReference>
<feature type="region of interest" description="Disordered" evidence="10">
    <location>
        <begin position="328"/>
        <end position="348"/>
    </location>
</feature>
<protein>
    <recommendedName>
        <fullName evidence="4">Golgi apparatus membrane protein TVP38</fullName>
    </recommendedName>
    <alternativeName>
        <fullName evidence="5">Golgi apparatus membrane protein tvp38</fullName>
    </alternativeName>
</protein>
<evidence type="ECO:0000256" key="5">
    <source>
        <dbReference type="ARBA" id="ARBA00020673"/>
    </source>
</evidence>
<feature type="transmembrane region" description="Helical" evidence="11">
    <location>
        <begin position="269"/>
        <end position="290"/>
    </location>
</feature>
<dbReference type="OrthoDB" id="166803at2759"/>
<dbReference type="PANTHER" id="PTHR47549">
    <property type="entry name" value="GOLGI APPARATUS MEMBRANE PROTEIN TVP38-RELATED"/>
    <property type="match status" value="1"/>
</dbReference>
<evidence type="ECO:0000256" key="8">
    <source>
        <dbReference type="ARBA" id="ARBA00023034"/>
    </source>
</evidence>
<dbReference type="Pfam" id="PF09335">
    <property type="entry name" value="VTT_dom"/>
    <property type="match status" value="1"/>
</dbReference>
<reference evidence="13 14" key="1">
    <citation type="journal article" date="2016" name="Mol. Biol. Evol.">
        <title>Comparative Genomics of Early-Diverging Mushroom-Forming Fungi Provides Insights into the Origins of Lignocellulose Decay Capabilities.</title>
        <authorList>
            <person name="Nagy L.G."/>
            <person name="Riley R."/>
            <person name="Tritt A."/>
            <person name="Adam C."/>
            <person name="Daum C."/>
            <person name="Floudas D."/>
            <person name="Sun H."/>
            <person name="Yadav J.S."/>
            <person name="Pangilinan J."/>
            <person name="Larsson K.H."/>
            <person name="Matsuura K."/>
            <person name="Barry K."/>
            <person name="Labutti K."/>
            <person name="Kuo R."/>
            <person name="Ohm R.A."/>
            <person name="Bhattacharya S.S."/>
            <person name="Shirouzu T."/>
            <person name="Yoshinaga Y."/>
            <person name="Martin F.M."/>
            <person name="Grigoriev I.V."/>
            <person name="Hibbett D.S."/>
        </authorList>
    </citation>
    <scope>NUCLEOTIDE SEQUENCE [LARGE SCALE GENOMIC DNA]</scope>
    <source>
        <strain evidence="13 14">CBS 109695</strain>
    </source>
</reference>
<evidence type="ECO:0000256" key="7">
    <source>
        <dbReference type="ARBA" id="ARBA00022989"/>
    </source>
</evidence>
<keyword evidence="14" id="KW-1185">Reference proteome</keyword>
<accession>A0A165YHZ7</accession>
<comment type="function">
    <text evidence="1">Golgi membrane protein involved in vesicular trafficking and spindle migration.</text>
</comment>
<keyword evidence="8" id="KW-0333">Golgi apparatus</keyword>
<evidence type="ECO:0000313" key="14">
    <source>
        <dbReference type="Proteomes" id="UP000076532"/>
    </source>
</evidence>
<dbReference type="EMBL" id="KV417697">
    <property type="protein sequence ID" value="KZP09580.1"/>
    <property type="molecule type" value="Genomic_DNA"/>
</dbReference>
<gene>
    <name evidence="13" type="ORF">FIBSPDRAFT_839327</name>
</gene>
<dbReference type="GO" id="GO:0000139">
    <property type="term" value="C:Golgi membrane"/>
    <property type="evidence" value="ECO:0007669"/>
    <property type="project" value="UniProtKB-SubCell"/>
</dbReference>
<keyword evidence="9 11" id="KW-0472">Membrane</keyword>
<dbReference type="InterPro" id="IPR051076">
    <property type="entry name" value="Golgi_membrane_TVP38/TMEM64"/>
</dbReference>
<evidence type="ECO:0000256" key="6">
    <source>
        <dbReference type="ARBA" id="ARBA00022692"/>
    </source>
</evidence>
<comment type="subcellular location">
    <subcellularLocation>
        <location evidence="2">Golgi apparatus membrane</location>
        <topology evidence="2">Multi-pass membrane protein</topology>
    </subcellularLocation>
</comment>
<evidence type="ECO:0000259" key="12">
    <source>
        <dbReference type="Pfam" id="PF09335"/>
    </source>
</evidence>
<dbReference type="InterPro" id="IPR032816">
    <property type="entry name" value="VTT_dom"/>
</dbReference>
<organism evidence="13 14">
    <name type="scientific">Athelia psychrophila</name>
    <dbReference type="NCBI Taxonomy" id="1759441"/>
    <lineage>
        <taxon>Eukaryota</taxon>
        <taxon>Fungi</taxon>
        <taxon>Dikarya</taxon>
        <taxon>Basidiomycota</taxon>
        <taxon>Agaricomycotina</taxon>
        <taxon>Agaricomycetes</taxon>
        <taxon>Agaricomycetidae</taxon>
        <taxon>Atheliales</taxon>
        <taxon>Atheliaceae</taxon>
        <taxon>Athelia</taxon>
    </lineage>
</organism>
<proteinExistence type="inferred from homology"/>
<comment type="similarity">
    <text evidence="3">Belongs to the TVP38/TMEM64 family.</text>
</comment>
<feature type="domain" description="VTT" evidence="12">
    <location>
        <begin position="139"/>
        <end position="253"/>
    </location>
</feature>
<evidence type="ECO:0000313" key="13">
    <source>
        <dbReference type="EMBL" id="KZP09580.1"/>
    </source>
</evidence>
<name>A0A165YHZ7_9AGAM</name>
<evidence type="ECO:0000256" key="9">
    <source>
        <dbReference type="ARBA" id="ARBA00023136"/>
    </source>
</evidence>
<evidence type="ECO:0000256" key="4">
    <source>
        <dbReference type="ARBA" id="ARBA00013533"/>
    </source>
</evidence>
<feature type="transmembrane region" description="Helical" evidence="11">
    <location>
        <begin position="189"/>
        <end position="214"/>
    </location>
</feature>
<feature type="transmembrane region" description="Helical" evidence="11">
    <location>
        <begin position="119"/>
        <end position="136"/>
    </location>
</feature>
<feature type="transmembrane region" description="Helical" evidence="11">
    <location>
        <begin position="80"/>
        <end position="98"/>
    </location>
</feature>
<feature type="transmembrane region" description="Helical" evidence="11">
    <location>
        <begin position="142"/>
        <end position="168"/>
    </location>
</feature>
<dbReference type="STRING" id="436010.A0A165YHZ7"/>
<keyword evidence="7 11" id="KW-1133">Transmembrane helix</keyword>
<evidence type="ECO:0000256" key="2">
    <source>
        <dbReference type="ARBA" id="ARBA00004653"/>
    </source>
</evidence>
<keyword evidence="6 11" id="KW-0812">Transmembrane</keyword>
<dbReference type="PANTHER" id="PTHR47549:SF2">
    <property type="entry name" value="GOLGI APPARATUS MEMBRANE PROTEIN TVP38"/>
    <property type="match status" value="1"/>
</dbReference>
<sequence>MATSYPVYRASQYPPTRDYNASETTFNASTTTLNAPMGSDARLVRTPSPTPSEKEGLLGDGSVFVQKDLNGRFWVERECLWYYITGVITTILMILMVVKNKQIVEWLTPVATWMKMVECGWLIPIGILFVISFPPLFGHEIIAILCGVFLGLRVGFAIVAAGTFIGELGNFCAFKFCCRTRVKKLEKEYLLYSCLARVVRDGGFFFVLICRLGVLPGHLTTAIFSTCGVNVITFSMAAIFSLPKQLFTVYIGVMLEESGSVAATLKQKLISYGVFITTFDITAAGIWYLARKVRLVKPDVIYARRKARQDKMHNRTFSPYAGAAESQNSAVFNPNSSGTNIPLNPTEHQQWDSNGRAIGYAGDPRLVYRPEPQRAQQRVLSITTFNAPMGGDARLVRTPSPTPSEQEELLGNGPNYKGLLTWRFWVTREWLCTCFDSCLYRRR</sequence>